<dbReference type="EMBL" id="CADEAL010000221">
    <property type="protein sequence ID" value="CAB1416625.1"/>
    <property type="molecule type" value="Genomic_DNA"/>
</dbReference>
<dbReference type="AlphaFoldDB" id="A0A9N7Y3E3"/>
<name>A0A9N7Y3E3_PLEPL</name>
<reference evidence="2" key="1">
    <citation type="submission" date="2020-03" db="EMBL/GenBank/DDBJ databases">
        <authorList>
            <person name="Weist P."/>
        </authorList>
    </citation>
    <scope>NUCLEOTIDE SEQUENCE</scope>
</reference>
<evidence type="ECO:0000313" key="2">
    <source>
        <dbReference type="EMBL" id="CAB1416625.1"/>
    </source>
</evidence>
<proteinExistence type="predicted"/>
<evidence type="ECO:0000313" key="3">
    <source>
        <dbReference type="Proteomes" id="UP001153269"/>
    </source>
</evidence>
<gene>
    <name evidence="2" type="ORF">PLEPLA_LOCUS4416</name>
</gene>
<feature type="compositionally biased region" description="Polar residues" evidence="1">
    <location>
        <begin position="36"/>
        <end position="60"/>
    </location>
</feature>
<evidence type="ECO:0000256" key="1">
    <source>
        <dbReference type="SAM" id="MobiDB-lite"/>
    </source>
</evidence>
<comment type="caution">
    <text evidence="2">The sequence shown here is derived from an EMBL/GenBank/DDBJ whole genome shotgun (WGS) entry which is preliminary data.</text>
</comment>
<keyword evidence="3" id="KW-1185">Reference proteome</keyword>
<accession>A0A9N7Y3E3</accession>
<feature type="region of interest" description="Disordered" evidence="1">
    <location>
        <begin position="26"/>
        <end position="60"/>
    </location>
</feature>
<dbReference type="Proteomes" id="UP001153269">
    <property type="component" value="Unassembled WGS sequence"/>
</dbReference>
<sequence length="227" mass="24709">MWGVSSTCPHSKLTLLRTHIRPLTRTTEDNTDNTTSHCKTVQQAGPVSIASSKYNRSSPPITEQLHHLTLGEQPSCEGTPGDIHLSSVQRRVETLWMDTRGHPSVLSAETSGDTLDGHQGTSICPQCRDEGRRSGWTPGDIHLSSLQRRVETLWMDTRGHPSVLIAETSGDALDGHQGTSICPRCQSLLTDVERCGETGSESCQSAADWSAQRAVLSHVKNFVSDSV</sequence>
<protein>
    <submittedName>
        <fullName evidence="2">Uncharacterized protein</fullName>
    </submittedName>
</protein>
<organism evidence="2 3">
    <name type="scientific">Pleuronectes platessa</name>
    <name type="common">European plaice</name>
    <dbReference type="NCBI Taxonomy" id="8262"/>
    <lineage>
        <taxon>Eukaryota</taxon>
        <taxon>Metazoa</taxon>
        <taxon>Chordata</taxon>
        <taxon>Craniata</taxon>
        <taxon>Vertebrata</taxon>
        <taxon>Euteleostomi</taxon>
        <taxon>Actinopterygii</taxon>
        <taxon>Neopterygii</taxon>
        <taxon>Teleostei</taxon>
        <taxon>Neoteleostei</taxon>
        <taxon>Acanthomorphata</taxon>
        <taxon>Carangaria</taxon>
        <taxon>Pleuronectiformes</taxon>
        <taxon>Pleuronectoidei</taxon>
        <taxon>Pleuronectidae</taxon>
        <taxon>Pleuronectes</taxon>
    </lineage>
</organism>